<dbReference type="EMBL" id="JBHSKX010000004">
    <property type="protein sequence ID" value="MFC5368753.1"/>
    <property type="molecule type" value="Genomic_DNA"/>
</dbReference>
<dbReference type="AlphaFoldDB" id="A0ABD5RFM9"/>
<sequence length="102" mass="11953">MDPLVYADLPTPHQEILDQADSAGGYEVTYERGNRFPDTEKTEGLDELTQAIFDRYVRQKERYEEAHPDEQGPDPVWPVWLAREDERFCIDVTDGDVKYYHC</sequence>
<evidence type="ECO:0000313" key="2">
    <source>
        <dbReference type="Proteomes" id="UP001596201"/>
    </source>
</evidence>
<protein>
    <submittedName>
        <fullName evidence="1">Uncharacterized protein</fullName>
    </submittedName>
</protein>
<gene>
    <name evidence="1" type="ORF">ACFPJ5_17660</name>
</gene>
<name>A0ABD5RFM9_9EURY</name>
<evidence type="ECO:0000313" key="1">
    <source>
        <dbReference type="EMBL" id="MFC5368753.1"/>
    </source>
</evidence>
<accession>A0ABD5RFM9</accession>
<keyword evidence="2" id="KW-1185">Reference proteome</keyword>
<dbReference type="Proteomes" id="UP001596201">
    <property type="component" value="Unassembled WGS sequence"/>
</dbReference>
<organism evidence="1 2">
    <name type="scientific">Salinirubrum litoreum</name>
    <dbReference type="NCBI Taxonomy" id="1126234"/>
    <lineage>
        <taxon>Archaea</taxon>
        <taxon>Methanobacteriati</taxon>
        <taxon>Methanobacteriota</taxon>
        <taxon>Stenosarchaea group</taxon>
        <taxon>Halobacteria</taxon>
        <taxon>Halobacteriales</taxon>
        <taxon>Haloferacaceae</taxon>
        <taxon>Salinirubrum</taxon>
    </lineage>
</organism>
<reference evidence="1 2" key="1">
    <citation type="journal article" date="2019" name="Int. J. Syst. Evol. Microbiol.">
        <title>The Global Catalogue of Microorganisms (GCM) 10K type strain sequencing project: providing services to taxonomists for standard genome sequencing and annotation.</title>
        <authorList>
            <consortium name="The Broad Institute Genomics Platform"/>
            <consortium name="The Broad Institute Genome Sequencing Center for Infectious Disease"/>
            <person name="Wu L."/>
            <person name="Ma J."/>
        </authorList>
    </citation>
    <scope>NUCLEOTIDE SEQUENCE [LARGE SCALE GENOMIC DNA]</scope>
    <source>
        <strain evidence="1 2">CGMCC 1.12237</strain>
    </source>
</reference>
<dbReference type="RefSeq" id="WP_227231323.1">
    <property type="nucleotide sequence ID" value="NZ_JAJCVJ010000003.1"/>
</dbReference>
<comment type="caution">
    <text evidence="1">The sequence shown here is derived from an EMBL/GenBank/DDBJ whole genome shotgun (WGS) entry which is preliminary data.</text>
</comment>
<proteinExistence type="predicted"/>